<name>A0A1H2LT60_9ACTN</name>
<dbReference type="PROSITE" id="PS50995">
    <property type="entry name" value="HTH_MARR_2"/>
    <property type="match status" value="1"/>
</dbReference>
<evidence type="ECO:0000313" key="6">
    <source>
        <dbReference type="EMBL" id="SDU83496.1"/>
    </source>
</evidence>
<organism evidence="6 7">
    <name type="scientific">Microlunatus sagamiharensis</name>
    <dbReference type="NCBI Taxonomy" id="546874"/>
    <lineage>
        <taxon>Bacteria</taxon>
        <taxon>Bacillati</taxon>
        <taxon>Actinomycetota</taxon>
        <taxon>Actinomycetes</taxon>
        <taxon>Propionibacteriales</taxon>
        <taxon>Propionibacteriaceae</taxon>
        <taxon>Microlunatus</taxon>
    </lineage>
</organism>
<keyword evidence="1" id="KW-0805">Transcription regulation</keyword>
<evidence type="ECO:0000256" key="4">
    <source>
        <dbReference type="SAM" id="MobiDB-lite"/>
    </source>
</evidence>
<dbReference type="PANTHER" id="PTHR33164">
    <property type="entry name" value="TRANSCRIPTIONAL REGULATOR, MARR FAMILY"/>
    <property type="match status" value="1"/>
</dbReference>
<dbReference type="GO" id="GO:0006950">
    <property type="term" value="P:response to stress"/>
    <property type="evidence" value="ECO:0007669"/>
    <property type="project" value="TreeGrafter"/>
</dbReference>
<dbReference type="STRING" id="546874.SAMN04488544_0694"/>
<dbReference type="Pfam" id="PF01047">
    <property type="entry name" value="MarR"/>
    <property type="match status" value="1"/>
</dbReference>
<dbReference type="InterPro" id="IPR023187">
    <property type="entry name" value="Tscrpt_reg_MarR-type_CS"/>
</dbReference>
<dbReference type="InterPro" id="IPR036390">
    <property type="entry name" value="WH_DNA-bd_sf"/>
</dbReference>
<dbReference type="GO" id="GO:0003700">
    <property type="term" value="F:DNA-binding transcription factor activity"/>
    <property type="evidence" value="ECO:0007669"/>
    <property type="project" value="InterPro"/>
</dbReference>
<keyword evidence="2 6" id="KW-0238">DNA-binding</keyword>
<dbReference type="SUPFAM" id="SSF46785">
    <property type="entry name" value="Winged helix' DNA-binding domain"/>
    <property type="match status" value="1"/>
</dbReference>
<dbReference type="PROSITE" id="PS01117">
    <property type="entry name" value="HTH_MARR_1"/>
    <property type="match status" value="1"/>
</dbReference>
<sequence length="166" mass="17541">MTSTDATEPETHGSAAAERDPVEVVVGAARVFSAVTAESIAQAGDSVTLPQLRVLTLTATRGALSNGEIASALGVHISNASRLCERLVQAGLLARRDSPSDRRQVQLTITERGTQLLETVTDHRRAVFTEVLGLLPASQQAALSDALADFTRAADQVLRAPRAYLP</sequence>
<dbReference type="InterPro" id="IPR039422">
    <property type="entry name" value="MarR/SlyA-like"/>
</dbReference>
<evidence type="ECO:0000259" key="5">
    <source>
        <dbReference type="PROSITE" id="PS50995"/>
    </source>
</evidence>
<dbReference type="GO" id="GO:0003677">
    <property type="term" value="F:DNA binding"/>
    <property type="evidence" value="ECO:0007669"/>
    <property type="project" value="UniProtKB-KW"/>
</dbReference>
<dbReference type="PANTHER" id="PTHR33164:SF94">
    <property type="entry name" value="TRANSCRIPTIONAL REGULATORY PROTEIN-RELATED"/>
    <property type="match status" value="1"/>
</dbReference>
<proteinExistence type="predicted"/>
<dbReference type="InterPro" id="IPR000835">
    <property type="entry name" value="HTH_MarR-typ"/>
</dbReference>
<reference evidence="7" key="1">
    <citation type="submission" date="2016-10" db="EMBL/GenBank/DDBJ databases">
        <authorList>
            <person name="Varghese N."/>
            <person name="Submissions S."/>
        </authorList>
    </citation>
    <scope>NUCLEOTIDE SEQUENCE [LARGE SCALE GENOMIC DNA]</scope>
    <source>
        <strain evidence="7">DSM 21743</strain>
    </source>
</reference>
<evidence type="ECO:0000256" key="3">
    <source>
        <dbReference type="ARBA" id="ARBA00023163"/>
    </source>
</evidence>
<dbReference type="PRINTS" id="PR00598">
    <property type="entry name" value="HTHMARR"/>
</dbReference>
<dbReference type="Gene3D" id="1.10.10.10">
    <property type="entry name" value="Winged helix-like DNA-binding domain superfamily/Winged helix DNA-binding domain"/>
    <property type="match status" value="1"/>
</dbReference>
<dbReference type="InterPro" id="IPR036388">
    <property type="entry name" value="WH-like_DNA-bd_sf"/>
</dbReference>
<dbReference type="EMBL" id="LT629799">
    <property type="protein sequence ID" value="SDU83496.1"/>
    <property type="molecule type" value="Genomic_DNA"/>
</dbReference>
<keyword evidence="7" id="KW-1185">Reference proteome</keyword>
<protein>
    <submittedName>
        <fullName evidence="6">DNA-binding transcriptional regulator, MarR family</fullName>
    </submittedName>
</protein>
<feature type="domain" description="HTH marR-type" evidence="5">
    <location>
        <begin position="18"/>
        <end position="152"/>
    </location>
</feature>
<dbReference type="SMART" id="SM00347">
    <property type="entry name" value="HTH_MARR"/>
    <property type="match status" value="1"/>
</dbReference>
<evidence type="ECO:0000313" key="7">
    <source>
        <dbReference type="Proteomes" id="UP000198825"/>
    </source>
</evidence>
<dbReference type="OrthoDB" id="2600321at2"/>
<accession>A0A1H2LT60</accession>
<dbReference type="Proteomes" id="UP000198825">
    <property type="component" value="Chromosome I"/>
</dbReference>
<dbReference type="RefSeq" id="WP_157719750.1">
    <property type="nucleotide sequence ID" value="NZ_LT629799.1"/>
</dbReference>
<feature type="region of interest" description="Disordered" evidence="4">
    <location>
        <begin position="1"/>
        <end position="20"/>
    </location>
</feature>
<dbReference type="AlphaFoldDB" id="A0A1H2LT60"/>
<keyword evidence="3" id="KW-0804">Transcription</keyword>
<evidence type="ECO:0000256" key="2">
    <source>
        <dbReference type="ARBA" id="ARBA00023125"/>
    </source>
</evidence>
<gene>
    <name evidence="6" type="ORF">SAMN04488544_0694</name>
</gene>
<evidence type="ECO:0000256" key="1">
    <source>
        <dbReference type="ARBA" id="ARBA00023015"/>
    </source>
</evidence>